<dbReference type="AlphaFoldDB" id="A0A383DWK7"/>
<accession>A0A383DWK7</accession>
<sequence length="95" mass="10586">MNHVIVIHKAYEDPAEVVAKVLVDDLEGNAALEYAFRSTNNIEDSWIKNENVEYLGEDPDGARSTSVGDLLLLNGDLYEVKKYGFSLVKEKEVVA</sequence>
<proteinExistence type="predicted"/>
<name>A0A383DWK7_9ZZZZ</name>
<dbReference type="EMBL" id="UINC01220680">
    <property type="protein sequence ID" value="SVE48699.1"/>
    <property type="molecule type" value="Genomic_DNA"/>
</dbReference>
<evidence type="ECO:0000313" key="1">
    <source>
        <dbReference type="EMBL" id="SVE48699.1"/>
    </source>
</evidence>
<organism evidence="1">
    <name type="scientific">marine metagenome</name>
    <dbReference type="NCBI Taxonomy" id="408172"/>
    <lineage>
        <taxon>unclassified sequences</taxon>
        <taxon>metagenomes</taxon>
        <taxon>ecological metagenomes</taxon>
    </lineage>
</organism>
<protein>
    <submittedName>
        <fullName evidence="1">Uncharacterized protein</fullName>
    </submittedName>
</protein>
<reference evidence="1" key="1">
    <citation type="submission" date="2018-05" db="EMBL/GenBank/DDBJ databases">
        <authorList>
            <person name="Lanie J.A."/>
            <person name="Ng W.-L."/>
            <person name="Kazmierczak K.M."/>
            <person name="Andrzejewski T.M."/>
            <person name="Davidsen T.M."/>
            <person name="Wayne K.J."/>
            <person name="Tettelin H."/>
            <person name="Glass J.I."/>
            <person name="Rusch D."/>
            <person name="Podicherti R."/>
            <person name="Tsui H.-C.T."/>
            <person name="Winkler M.E."/>
        </authorList>
    </citation>
    <scope>NUCLEOTIDE SEQUENCE</scope>
</reference>
<gene>
    <name evidence="1" type="ORF">METZ01_LOCUS501553</name>
</gene>